<dbReference type="AlphaFoldDB" id="A0A0H2RCC0"/>
<accession>A0A0H2RCC0</accession>
<evidence type="ECO:0000313" key="1">
    <source>
        <dbReference type="EMBL" id="KLO07148.1"/>
    </source>
</evidence>
<gene>
    <name evidence="1" type="ORF">SCHPADRAFT_932636</name>
</gene>
<protein>
    <submittedName>
        <fullName evidence="1">Uncharacterized protein</fullName>
    </submittedName>
</protein>
<reference evidence="1 2" key="1">
    <citation type="submission" date="2015-04" db="EMBL/GenBank/DDBJ databases">
        <title>Complete genome sequence of Schizopora paradoxa KUC8140, a cosmopolitan wood degrader in East Asia.</title>
        <authorList>
            <consortium name="DOE Joint Genome Institute"/>
            <person name="Min B."/>
            <person name="Park H."/>
            <person name="Jang Y."/>
            <person name="Kim J.-J."/>
            <person name="Kim K.H."/>
            <person name="Pangilinan J."/>
            <person name="Lipzen A."/>
            <person name="Riley R."/>
            <person name="Grigoriev I.V."/>
            <person name="Spatafora J.W."/>
            <person name="Choi I.-G."/>
        </authorList>
    </citation>
    <scope>NUCLEOTIDE SEQUENCE [LARGE SCALE GENOMIC DNA]</scope>
    <source>
        <strain evidence="1 2">KUC8140</strain>
    </source>
</reference>
<dbReference type="EMBL" id="KQ086157">
    <property type="protein sequence ID" value="KLO07148.1"/>
    <property type="molecule type" value="Genomic_DNA"/>
</dbReference>
<evidence type="ECO:0000313" key="2">
    <source>
        <dbReference type="Proteomes" id="UP000053477"/>
    </source>
</evidence>
<organism evidence="1 2">
    <name type="scientific">Schizopora paradoxa</name>
    <dbReference type="NCBI Taxonomy" id="27342"/>
    <lineage>
        <taxon>Eukaryota</taxon>
        <taxon>Fungi</taxon>
        <taxon>Dikarya</taxon>
        <taxon>Basidiomycota</taxon>
        <taxon>Agaricomycotina</taxon>
        <taxon>Agaricomycetes</taxon>
        <taxon>Hymenochaetales</taxon>
        <taxon>Schizoporaceae</taxon>
        <taxon>Schizopora</taxon>
    </lineage>
</organism>
<dbReference type="InParanoid" id="A0A0H2RCC0"/>
<dbReference type="Proteomes" id="UP000053477">
    <property type="component" value="Unassembled WGS sequence"/>
</dbReference>
<keyword evidence="2" id="KW-1185">Reference proteome</keyword>
<sequence length="432" mass="48493">MSGPESSMSITTHPSGICPETSLRLNEEKKDCVLQIRIPHNHLFEIPIALRLRGFHPYFSAIPTNAGNDIARHNKIHPLPAFWIHQSLLLPCSNVFSPFFAVTNAVDLAETKNLDFDDHEWLRAWSTRSVCDIQNEKGGKQISSNFSEASALLEDAAPSVFHAPPSSSNTRNWKRSHELRVVYHVVTKPPPKELQRCRKDHGMVFITASTFHNDHRLRWSILDVNYHRRTRRSRKRCTNIVELDVRAHSPPVIRQKGVTTRWGAWVGRQSLKEAFNLASPDNTPNLQRDDDVPDSPFRPTECVTRDNTSISGAVAAAVGFGLAFNGWAPDVKSSHHTRNQTSRARAWVHQPGHRGETEPKGKFGACVNRETMDGTGVLVSSNGYISSSGGQRCQWSRINLKKERPLLRGNASYMQRQALRVTGVARLDSLGD</sequence>
<name>A0A0H2RCC0_9AGAM</name>
<proteinExistence type="predicted"/>